<dbReference type="AlphaFoldDB" id="A0A2T4YPI8"/>
<accession>A0A2T4YPI8</accession>
<name>A0A2T4YPI8_9SPHN</name>
<dbReference type="PANTHER" id="PTHR43685:SF5">
    <property type="entry name" value="GLYCOSYLTRANSFERASE EPSE-RELATED"/>
    <property type="match status" value="1"/>
</dbReference>
<comment type="caution">
    <text evidence="5">The sequence shown here is derived from an EMBL/GenBank/DDBJ whole genome shotgun (WGS) entry which is preliminary data.</text>
</comment>
<evidence type="ECO:0000259" key="4">
    <source>
        <dbReference type="Pfam" id="PF00535"/>
    </source>
</evidence>
<organism evidence="5 6">
    <name type="scientific">Sphingomonas aerolata</name>
    <dbReference type="NCBI Taxonomy" id="185951"/>
    <lineage>
        <taxon>Bacteria</taxon>
        <taxon>Pseudomonadati</taxon>
        <taxon>Pseudomonadota</taxon>
        <taxon>Alphaproteobacteria</taxon>
        <taxon>Sphingomonadales</taxon>
        <taxon>Sphingomonadaceae</taxon>
        <taxon>Sphingomonas</taxon>
    </lineage>
</organism>
<dbReference type="RefSeq" id="WP_107931617.1">
    <property type="nucleotide sequence ID" value="NZ_PZZN01000002.1"/>
</dbReference>
<proteinExistence type="inferred from homology"/>
<dbReference type="Gene3D" id="3.90.550.10">
    <property type="entry name" value="Spore Coat Polysaccharide Biosynthesis Protein SpsA, Chain A"/>
    <property type="match status" value="1"/>
</dbReference>
<keyword evidence="6" id="KW-1185">Reference proteome</keyword>
<dbReference type="PANTHER" id="PTHR43685">
    <property type="entry name" value="GLYCOSYLTRANSFERASE"/>
    <property type="match status" value="1"/>
</dbReference>
<dbReference type="EMBL" id="PZZN01000002">
    <property type="protein sequence ID" value="PTM45419.1"/>
    <property type="molecule type" value="Genomic_DNA"/>
</dbReference>
<dbReference type="InterPro" id="IPR001173">
    <property type="entry name" value="Glyco_trans_2-like"/>
</dbReference>
<comment type="similarity">
    <text evidence="1">Belongs to the glycosyltransferase 2 family.</text>
</comment>
<dbReference type="GO" id="GO:0016757">
    <property type="term" value="F:glycosyltransferase activity"/>
    <property type="evidence" value="ECO:0007669"/>
    <property type="project" value="UniProtKB-KW"/>
</dbReference>
<reference evidence="5 6" key="1">
    <citation type="submission" date="2018-04" db="EMBL/GenBank/DDBJ databases">
        <title>Genomic Encyclopedia of Type Strains, Phase III (KMG-III): the genomes of soil and plant-associated and newly described type strains.</title>
        <authorList>
            <person name="Whitman W."/>
        </authorList>
    </citation>
    <scope>NUCLEOTIDE SEQUENCE [LARGE SCALE GENOMIC DNA]</scope>
    <source>
        <strain evidence="5 6">NW12</strain>
    </source>
</reference>
<feature type="domain" description="Glycosyltransferase 2-like" evidence="4">
    <location>
        <begin position="14"/>
        <end position="125"/>
    </location>
</feature>
<dbReference type="Pfam" id="PF00535">
    <property type="entry name" value="Glycos_transf_2"/>
    <property type="match status" value="1"/>
</dbReference>
<dbReference type="InterPro" id="IPR050834">
    <property type="entry name" value="Glycosyltransf_2"/>
</dbReference>
<evidence type="ECO:0000313" key="5">
    <source>
        <dbReference type="EMBL" id="PTM45419.1"/>
    </source>
</evidence>
<protein>
    <submittedName>
        <fullName evidence="5">Glycosyl transferase family 2</fullName>
    </submittedName>
</protein>
<evidence type="ECO:0000256" key="2">
    <source>
        <dbReference type="ARBA" id="ARBA00022676"/>
    </source>
</evidence>
<evidence type="ECO:0000313" key="6">
    <source>
        <dbReference type="Proteomes" id="UP000240996"/>
    </source>
</evidence>
<gene>
    <name evidence="5" type="ORF">C8J24_1634</name>
</gene>
<keyword evidence="2" id="KW-0328">Glycosyltransferase</keyword>
<dbReference type="Proteomes" id="UP000240996">
    <property type="component" value="Unassembled WGS sequence"/>
</dbReference>
<dbReference type="CDD" id="cd00761">
    <property type="entry name" value="Glyco_tranf_GTA_type"/>
    <property type="match status" value="1"/>
</dbReference>
<keyword evidence="3 5" id="KW-0808">Transferase</keyword>
<sequence length="360" mass="39011">MTRAVRPRPDPVISVVMPVYNGAALLPATLDSLAAQSFTDFEVIVVDDCSTDATRACVAGWSDPRVRLVAMPVNGGPVLARNAGVAAARGRYIAALDADDLCRPDRFARQVAYLEANPATVLLGTAADLLVDGVIGPSEHAAITTPMLIDWLTGIENPLIWSSVMIRGDPARRLDPFMRPEWLYAEDFDLYQRIRRFGAIARLDEPLMVYRVHAGGVSKRFTERMETVAAAILAERHADLFGEQADRIAALIVAHILARRAVRDRAALTTLGSALGAIQAEFLARHHCSGEDRRLIRWEAARRWRGVGRAGLRAGTLGVADLLAARPAHLGLGYAGLPALLWSGAIGGVRRAMRQPARVP</sequence>
<evidence type="ECO:0000256" key="3">
    <source>
        <dbReference type="ARBA" id="ARBA00022679"/>
    </source>
</evidence>
<dbReference type="SUPFAM" id="SSF53448">
    <property type="entry name" value="Nucleotide-diphospho-sugar transferases"/>
    <property type="match status" value="1"/>
</dbReference>
<dbReference type="InterPro" id="IPR029044">
    <property type="entry name" value="Nucleotide-diphossugar_trans"/>
</dbReference>
<evidence type="ECO:0000256" key="1">
    <source>
        <dbReference type="ARBA" id="ARBA00006739"/>
    </source>
</evidence>